<name>A0A0E9XRT7_ANGAN</name>
<protein>
    <submittedName>
        <fullName evidence="1">Uncharacterized protein</fullName>
    </submittedName>
</protein>
<proteinExistence type="predicted"/>
<reference evidence="1" key="2">
    <citation type="journal article" date="2015" name="Fish Shellfish Immunol.">
        <title>Early steps in the European eel (Anguilla anguilla)-Vibrio vulnificus interaction in the gills: Role of the RtxA13 toxin.</title>
        <authorList>
            <person name="Callol A."/>
            <person name="Pajuelo D."/>
            <person name="Ebbesson L."/>
            <person name="Teles M."/>
            <person name="MacKenzie S."/>
            <person name="Amaro C."/>
        </authorList>
    </citation>
    <scope>NUCLEOTIDE SEQUENCE</scope>
</reference>
<dbReference type="EMBL" id="GBXM01003125">
    <property type="protein sequence ID" value="JAI05453.1"/>
    <property type="molecule type" value="Transcribed_RNA"/>
</dbReference>
<organism evidence="1">
    <name type="scientific">Anguilla anguilla</name>
    <name type="common">European freshwater eel</name>
    <name type="synonym">Muraena anguilla</name>
    <dbReference type="NCBI Taxonomy" id="7936"/>
    <lineage>
        <taxon>Eukaryota</taxon>
        <taxon>Metazoa</taxon>
        <taxon>Chordata</taxon>
        <taxon>Craniata</taxon>
        <taxon>Vertebrata</taxon>
        <taxon>Euteleostomi</taxon>
        <taxon>Actinopterygii</taxon>
        <taxon>Neopterygii</taxon>
        <taxon>Teleostei</taxon>
        <taxon>Anguilliformes</taxon>
        <taxon>Anguillidae</taxon>
        <taxon>Anguilla</taxon>
    </lineage>
</organism>
<dbReference type="AlphaFoldDB" id="A0A0E9XRT7"/>
<evidence type="ECO:0000313" key="1">
    <source>
        <dbReference type="EMBL" id="JAI05453.1"/>
    </source>
</evidence>
<sequence length="56" mass="6341">MMLNSLVYSYSPTVTPSYWKVYEQIDNPTQSCLLQRELESLHSIKAEGNPSCLSTS</sequence>
<reference evidence="1" key="1">
    <citation type="submission" date="2014-11" db="EMBL/GenBank/DDBJ databases">
        <authorList>
            <person name="Amaro Gonzalez C."/>
        </authorList>
    </citation>
    <scope>NUCLEOTIDE SEQUENCE</scope>
</reference>
<accession>A0A0E9XRT7</accession>